<accession>G8TUD6</accession>
<gene>
    <name evidence="2" type="ordered locus">Sulac_3460</name>
</gene>
<reference evidence="3" key="1">
    <citation type="submission" date="2011-12" db="EMBL/GenBank/DDBJ databases">
        <title>The complete genome of chromosome of Sulfobacillus acidophilus DSM 10332.</title>
        <authorList>
            <person name="Lucas S."/>
            <person name="Han J."/>
            <person name="Lapidus A."/>
            <person name="Bruce D."/>
            <person name="Goodwin L."/>
            <person name="Pitluck S."/>
            <person name="Peters L."/>
            <person name="Kyrpides N."/>
            <person name="Mavromatis K."/>
            <person name="Ivanova N."/>
            <person name="Mikhailova N."/>
            <person name="Chertkov O."/>
            <person name="Saunders E."/>
            <person name="Detter J.C."/>
            <person name="Tapia R."/>
            <person name="Han C."/>
            <person name="Land M."/>
            <person name="Hauser L."/>
            <person name="Markowitz V."/>
            <person name="Cheng J.-F."/>
            <person name="Hugenholtz P."/>
            <person name="Woyke T."/>
            <person name="Wu D."/>
            <person name="Pukall R."/>
            <person name="Gehrich-Schroeter G."/>
            <person name="Schneider S."/>
            <person name="Klenk H.-P."/>
            <person name="Eisen J.A."/>
        </authorList>
    </citation>
    <scope>NUCLEOTIDE SEQUENCE [LARGE SCALE GENOMIC DNA]</scope>
    <source>
        <strain evidence="3">ATCC 700253 / DSM 10332 / NAL</strain>
    </source>
</reference>
<keyword evidence="3" id="KW-1185">Reference proteome</keyword>
<dbReference type="HOGENOM" id="CLU_1022791_0_0_9"/>
<feature type="transmembrane region" description="Helical" evidence="1">
    <location>
        <begin position="73"/>
        <end position="97"/>
    </location>
</feature>
<feature type="transmembrane region" description="Helical" evidence="1">
    <location>
        <begin position="21"/>
        <end position="40"/>
    </location>
</feature>
<protein>
    <recommendedName>
        <fullName evidence="4">DUF975 domain-containing protein</fullName>
    </recommendedName>
</protein>
<dbReference type="KEGG" id="sap:Sulac_3460"/>
<evidence type="ECO:0000313" key="3">
    <source>
        <dbReference type="Proteomes" id="UP000005439"/>
    </source>
</evidence>
<reference evidence="2 3" key="2">
    <citation type="journal article" date="2012" name="Stand. Genomic Sci.">
        <title>Complete genome sequence of the moderately thermophilic mineral-sulfide-oxidizing firmicute Sulfobacillus acidophilus type strain (NAL(T)).</title>
        <authorList>
            <person name="Anderson I."/>
            <person name="Chertkov O."/>
            <person name="Chen A."/>
            <person name="Saunders E."/>
            <person name="Lapidus A."/>
            <person name="Nolan M."/>
            <person name="Lucas S."/>
            <person name="Hammon N."/>
            <person name="Deshpande S."/>
            <person name="Cheng J.F."/>
            <person name="Han C."/>
            <person name="Tapia R."/>
            <person name="Goodwin L.A."/>
            <person name="Pitluck S."/>
            <person name="Liolios K."/>
            <person name="Pagani I."/>
            <person name="Ivanova N."/>
            <person name="Mikhailova N."/>
            <person name="Pati A."/>
            <person name="Palaniappan K."/>
            <person name="Land M."/>
            <person name="Pan C."/>
            <person name="Rohde M."/>
            <person name="Pukall R."/>
            <person name="Goker M."/>
            <person name="Detter J.C."/>
            <person name="Woyke T."/>
            <person name="Bristow J."/>
            <person name="Eisen J.A."/>
            <person name="Markowitz V."/>
            <person name="Hugenholtz P."/>
            <person name="Kyrpides N.C."/>
            <person name="Klenk H.P."/>
            <person name="Mavromatis K."/>
        </authorList>
    </citation>
    <scope>NUCLEOTIDE SEQUENCE [LARGE SCALE GENOMIC DNA]</scope>
    <source>
        <strain evidence="3">ATCC 700253 / DSM 10332 / NAL</strain>
    </source>
</reference>
<dbReference type="Proteomes" id="UP000005439">
    <property type="component" value="Chromosome"/>
</dbReference>
<name>G8TUD6_SULAD</name>
<keyword evidence="1" id="KW-1133">Transmembrane helix</keyword>
<feature type="transmembrane region" description="Helical" evidence="1">
    <location>
        <begin position="131"/>
        <end position="149"/>
    </location>
</feature>
<feature type="transmembrane region" description="Helical" evidence="1">
    <location>
        <begin position="213"/>
        <end position="235"/>
    </location>
</feature>
<dbReference type="PATRIC" id="fig|679936.5.peg.3581"/>
<dbReference type="EMBL" id="CP003179">
    <property type="protein sequence ID" value="AEW06898.1"/>
    <property type="molecule type" value="Genomic_DNA"/>
</dbReference>
<dbReference type="STRING" id="679936.Sulac_3460"/>
<feature type="transmembrane region" description="Helical" evidence="1">
    <location>
        <begin position="247"/>
        <end position="269"/>
    </location>
</feature>
<dbReference type="AlphaFoldDB" id="G8TUD6"/>
<evidence type="ECO:0008006" key="4">
    <source>
        <dbReference type="Google" id="ProtNLM"/>
    </source>
</evidence>
<organism evidence="2 3">
    <name type="scientific">Sulfobacillus acidophilus (strain ATCC 700253 / DSM 10332 / NAL)</name>
    <dbReference type="NCBI Taxonomy" id="679936"/>
    <lineage>
        <taxon>Bacteria</taxon>
        <taxon>Bacillati</taxon>
        <taxon>Bacillota</taxon>
        <taxon>Clostridia</taxon>
        <taxon>Eubacteriales</taxon>
        <taxon>Clostridiales Family XVII. Incertae Sedis</taxon>
        <taxon>Sulfobacillus</taxon>
    </lineage>
</organism>
<keyword evidence="1" id="KW-0812">Transmembrane</keyword>
<evidence type="ECO:0000313" key="2">
    <source>
        <dbReference type="EMBL" id="AEW06898.1"/>
    </source>
</evidence>
<evidence type="ECO:0000256" key="1">
    <source>
        <dbReference type="SAM" id="Phobius"/>
    </source>
</evidence>
<feature type="transmembrane region" description="Helical" evidence="1">
    <location>
        <begin position="161"/>
        <end position="186"/>
    </location>
</feature>
<proteinExistence type="predicted"/>
<sequence>MSQFGLIRNAWQELWQRNRTGGILTLAFWYTMITSLYQYLVASRLGPELPSGLRHMLTHPSGLTTFPHLTSALWIKLGLVYLTFLLVVLPFTLAGLYGGVADTMRDRQRVNGFLAFFRYAALHFWKAITQFVLTVIGMILVFMVFSLLMTLTATSSGGVGIFLTVILLIIFLVLVLSLVAVVLLWFGSTFYGEVPPLEGLGRVVRWVVGHWPFAWSSMVLLVGLALAYAGVGLVLSSIPVIGPFVGVVMLGMIFPAFIAVYAMTFYQAAQQR</sequence>
<keyword evidence="1" id="KW-0472">Membrane</keyword>